<organism evidence="1 2">
    <name type="scientific">Micromonospora inositola</name>
    <dbReference type="NCBI Taxonomy" id="47865"/>
    <lineage>
        <taxon>Bacteria</taxon>
        <taxon>Bacillati</taxon>
        <taxon>Actinomycetota</taxon>
        <taxon>Actinomycetes</taxon>
        <taxon>Micromonosporales</taxon>
        <taxon>Micromonosporaceae</taxon>
        <taxon>Micromonospora</taxon>
    </lineage>
</organism>
<evidence type="ECO:0008006" key="3">
    <source>
        <dbReference type="Google" id="ProtNLM"/>
    </source>
</evidence>
<proteinExistence type="predicted"/>
<dbReference type="Proteomes" id="UP000198221">
    <property type="component" value="Chromosome I"/>
</dbReference>
<evidence type="ECO:0000313" key="2">
    <source>
        <dbReference type="Proteomes" id="UP000198221"/>
    </source>
</evidence>
<dbReference type="RefSeq" id="WP_089015266.1">
    <property type="nucleotide sequence ID" value="NZ_LT607754.1"/>
</dbReference>
<dbReference type="AlphaFoldDB" id="A0A1C5K161"/>
<dbReference type="EMBL" id="LT607754">
    <property type="protein sequence ID" value="SCG76497.1"/>
    <property type="molecule type" value="Genomic_DNA"/>
</dbReference>
<name>A0A1C5K161_9ACTN</name>
<dbReference type="InterPro" id="IPR015424">
    <property type="entry name" value="PyrdxlP-dep_Trfase"/>
</dbReference>
<gene>
    <name evidence="1" type="ORF">GA0070613_6009</name>
</gene>
<sequence>MSDGGRWEVGSAYPLMLPSGSGRLQPAGDNRLFGSGRQALRALLEFGRREYGWEAVHLPTYYSPSVAPHISDLLPVRRYDAGPLGPPPRPLAGPSDVVVAMSYFGAPPALPVTAGTLVVDVTHDPVAPWIEQVRADYYYASLHKTLPLPDGGLLWSGTGHGLPSVVPPTENHLATVSRILSAMCLKAAYRDGAPVTKEQFLPLYAAGEQGFRSTLVSGISDFSREALRLLPAVEMRRRRVENAAELASGLREIAGARIHEHTFGVVLEFDSPERREAVRRGLVARYVYPAVLWDLRAPEAPPHQVDFSRRMLHLHTDARWTEDDMRRVAAIVRRVSEGCPAARERHAALSSHPTES</sequence>
<evidence type="ECO:0000313" key="1">
    <source>
        <dbReference type="EMBL" id="SCG76497.1"/>
    </source>
</evidence>
<dbReference type="SUPFAM" id="SSF53383">
    <property type="entry name" value="PLP-dependent transferases"/>
    <property type="match status" value="1"/>
</dbReference>
<reference evidence="2" key="1">
    <citation type="submission" date="2016-06" db="EMBL/GenBank/DDBJ databases">
        <authorList>
            <person name="Varghese N."/>
            <person name="Submissions Spin"/>
        </authorList>
    </citation>
    <scope>NUCLEOTIDE SEQUENCE [LARGE SCALE GENOMIC DNA]</scope>
    <source>
        <strain evidence="2">DSM 43819</strain>
    </source>
</reference>
<accession>A0A1C5K161</accession>
<protein>
    <recommendedName>
        <fullName evidence="3">dTDP-4-amino-4,6-dideoxygalactose transaminase</fullName>
    </recommendedName>
</protein>
<dbReference type="OrthoDB" id="8955051at2"/>
<keyword evidence="2" id="KW-1185">Reference proteome</keyword>